<dbReference type="STRING" id="652787.SAMN05216490_1097"/>
<dbReference type="Proteomes" id="UP000199679">
    <property type="component" value="Chromosome I"/>
</dbReference>
<accession>A0A1H1RY63</accession>
<feature type="chain" id="PRO_5009259442" description="DUF2911 domain-containing protein" evidence="1">
    <location>
        <begin position="27"/>
        <end position="175"/>
    </location>
</feature>
<proteinExistence type="predicted"/>
<organism evidence="2 3">
    <name type="scientific">Mucilaginibacter mallensis</name>
    <dbReference type="NCBI Taxonomy" id="652787"/>
    <lineage>
        <taxon>Bacteria</taxon>
        <taxon>Pseudomonadati</taxon>
        <taxon>Bacteroidota</taxon>
        <taxon>Sphingobacteriia</taxon>
        <taxon>Sphingobacteriales</taxon>
        <taxon>Sphingobacteriaceae</taxon>
        <taxon>Mucilaginibacter</taxon>
    </lineage>
</organism>
<evidence type="ECO:0008006" key="4">
    <source>
        <dbReference type="Google" id="ProtNLM"/>
    </source>
</evidence>
<dbReference type="InterPro" id="IPR021314">
    <property type="entry name" value="DUF2911"/>
</dbReference>
<evidence type="ECO:0000313" key="2">
    <source>
        <dbReference type="EMBL" id="SDS40623.1"/>
    </source>
</evidence>
<dbReference type="EMBL" id="LT629740">
    <property type="protein sequence ID" value="SDS40623.1"/>
    <property type="molecule type" value="Genomic_DNA"/>
</dbReference>
<evidence type="ECO:0000256" key="1">
    <source>
        <dbReference type="SAM" id="SignalP"/>
    </source>
</evidence>
<feature type="signal peptide" evidence="1">
    <location>
        <begin position="1"/>
        <end position="26"/>
    </location>
</feature>
<keyword evidence="1" id="KW-0732">Signal</keyword>
<name>A0A1H1RY63_MUCMA</name>
<dbReference type="AlphaFoldDB" id="A0A1H1RY63"/>
<gene>
    <name evidence="2" type="ORF">SAMN05216490_1097</name>
</gene>
<keyword evidence="3" id="KW-1185">Reference proteome</keyword>
<dbReference type="RefSeq" id="WP_091370114.1">
    <property type="nucleotide sequence ID" value="NZ_LT629740.1"/>
</dbReference>
<evidence type="ECO:0000313" key="3">
    <source>
        <dbReference type="Proteomes" id="UP000199679"/>
    </source>
</evidence>
<dbReference type="OrthoDB" id="195456at2"/>
<sequence length="175" mass="19519">MNRSFKLKAVLLFAVACMFSVLTTKAQDAKKPPLSPRDSVSGKVNEATITINYGSPSVRGRVIWGKLEPYDTVYRAGANEATRFTTDKPIKVEGKSLPAGTYGFFVIPTKAGAWTVIFNSVAYQWGAFKYDKSKDVLRVKVKPVTVAMHERMIYTVTDKGFSMIWDKLEIPVKVK</sequence>
<protein>
    <recommendedName>
        <fullName evidence="4">DUF2911 domain-containing protein</fullName>
    </recommendedName>
</protein>
<reference evidence="2 3" key="1">
    <citation type="submission" date="2016-10" db="EMBL/GenBank/DDBJ databases">
        <authorList>
            <person name="de Groot N.N."/>
        </authorList>
    </citation>
    <scope>NUCLEOTIDE SEQUENCE [LARGE SCALE GENOMIC DNA]</scope>
    <source>
        <strain evidence="2 3">MP1X4</strain>
    </source>
</reference>
<dbReference type="Pfam" id="PF11138">
    <property type="entry name" value="DUF2911"/>
    <property type="match status" value="1"/>
</dbReference>